<feature type="transmembrane region" description="Helical" evidence="1">
    <location>
        <begin position="123"/>
        <end position="139"/>
    </location>
</feature>
<evidence type="ECO:0000313" key="3">
    <source>
        <dbReference type="EMBL" id="UXX81954.1"/>
    </source>
</evidence>
<keyword evidence="1" id="KW-0812">Transmembrane</keyword>
<feature type="transmembrane region" description="Helical" evidence="1">
    <location>
        <begin position="71"/>
        <end position="91"/>
    </location>
</feature>
<name>A0ABY6D7R4_9RHOB</name>
<feature type="domain" description="EamA" evidence="2">
    <location>
        <begin position="12"/>
        <end position="139"/>
    </location>
</feature>
<keyword evidence="1" id="KW-0472">Membrane</keyword>
<protein>
    <submittedName>
        <fullName evidence="3">DMT family transporter</fullName>
    </submittedName>
</protein>
<feature type="domain" description="EamA" evidence="2">
    <location>
        <begin position="147"/>
        <end position="274"/>
    </location>
</feature>
<evidence type="ECO:0000256" key="1">
    <source>
        <dbReference type="SAM" id="Phobius"/>
    </source>
</evidence>
<keyword evidence="4" id="KW-1185">Reference proteome</keyword>
<feature type="transmembrane region" description="Helical" evidence="1">
    <location>
        <begin position="261"/>
        <end position="281"/>
    </location>
</feature>
<evidence type="ECO:0000313" key="4">
    <source>
        <dbReference type="Proteomes" id="UP001064087"/>
    </source>
</evidence>
<feature type="transmembrane region" description="Helical" evidence="1">
    <location>
        <begin position="205"/>
        <end position="224"/>
    </location>
</feature>
<dbReference type="Proteomes" id="UP001064087">
    <property type="component" value="Chromosome"/>
</dbReference>
<dbReference type="Pfam" id="PF00892">
    <property type="entry name" value="EamA"/>
    <property type="match status" value="2"/>
</dbReference>
<proteinExistence type="predicted"/>
<reference evidence="3" key="1">
    <citation type="submission" date="2022-10" db="EMBL/GenBank/DDBJ databases">
        <title>Roseovarius pelagicus sp. nov., isolated from Arctic seawater.</title>
        <authorList>
            <person name="Hong Y.W."/>
            <person name="Hwang C.Y."/>
        </authorList>
    </citation>
    <scope>NUCLEOTIDE SEQUENCE</scope>
    <source>
        <strain evidence="3">HL-MP18</strain>
    </source>
</reference>
<dbReference type="PANTHER" id="PTHR22911">
    <property type="entry name" value="ACYL-MALONYL CONDENSING ENZYME-RELATED"/>
    <property type="match status" value="1"/>
</dbReference>
<feature type="transmembrane region" description="Helical" evidence="1">
    <location>
        <begin position="39"/>
        <end position="59"/>
    </location>
</feature>
<dbReference type="InterPro" id="IPR000620">
    <property type="entry name" value="EamA_dom"/>
</dbReference>
<accession>A0ABY6D7R4</accession>
<keyword evidence="1" id="KW-1133">Transmembrane helix</keyword>
<organism evidence="3 4">
    <name type="scientific">Roseovarius pelagicus</name>
    <dbReference type="NCBI Taxonomy" id="2980108"/>
    <lineage>
        <taxon>Bacteria</taxon>
        <taxon>Pseudomonadati</taxon>
        <taxon>Pseudomonadota</taxon>
        <taxon>Alphaproteobacteria</taxon>
        <taxon>Rhodobacterales</taxon>
        <taxon>Roseobacteraceae</taxon>
        <taxon>Roseovarius</taxon>
    </lineage>
</organism>
<dbReference type="PANTHER" id="PTHR22911:SF103">
    <property type="entry name" value="BLR2811 PROTEIN"/>
    <property type="match status" value="1"/>
</dbReference>
<gene>
    <name evidence="3" type="ORF">N7U68_12580</name>
</gene>
<feature type="transmembrane region" description="Helical" evidence="1">
    <location>
        <begin position="177"/>
        <end position="199"/>
    </location>
</feature>
<dbReference type="EMBL" id="CP106738">
    <property type="protein sequence ID" value="UXX81954.1"/>
    <property type="molecule type" value="Genomic_DNA"/>
</dbReference>
<feature type="transmembrane region" description="Helical" evidence="1">
    <location>
        <begin position="97"/>
        <end position="116"/>
    </location>
</feature>
<dbReference type="RefSeq" id="WP_263047020.1">
    <property type="nucleotide sequence ID" value="NZ_CP106738.1"/>
</dbReference>
<feature type="transmembrane region" description="Helical" evidence="1">
    <location>
        <begin position="145"/>
        <end position="165"/>
    </location>
</feature>
<evidence type="ECO:0000259" key="2">
    <source>
        <dbReference type="Pfam" id="PF00892"/>
    </source>
</evidence>
<dbReference type="InterPro" id="IPR037185">
    <property type="entry name" value="EmrE-like"/>
</dbReference>
<sequence>MPLASLFQVAAMVFAATSLVVFGDTAGKLLTGGGASPVFVAWSRFVLGALLLSPFSGLNRAELAYFRHPKLVLRALFIVGGISCILTALRTEPIADVFGAFFVGPVVSYLLAAVFLGERISPLRTLLLLMGFAGVMLVVKPGFGATPGIALALLAGCFYGAYLMMTRAVAGQYRPRFLLVSQLIIGAVVLTPFGATAHWPDAELPVLGLILLSAVGSAMGNYILVIANRVASATVIAPLIYSQLIAATTVGVLVFGEWPDAVALAGLCVIAASGFGTLLVVRRAVH</sequence>
<dbReference type="SUPFAM" id="SSF103481">
    <property type="entry name" value="Multidrug resistance efflux transporter EmrE"/>
    <property type="match status" value="2"/>
</dbReference>
<feature type="transmembrane region" description="Helical" evidence="1">
    <location>
        <begin position="236"/>
        <end position="255"/>
    </location>
</feature>